<evidence type="ECO:0000256" key="1">
    <source>
        <dbReference type="SAM" id="Coils"/>
    </source>
</evidence>
<feature type="coiled-coil region" evidence="1">
    <location>
        <begin position="117"/>
        <end position="161"/>
    </location>
</feature>
<organism evidence="3 4">
    <name type="scientific">Shewanella corallii</name>
    <dbReference type="NCBI Taxonomy" id="560080"/>
    <lineage>
        <taxon>Bacteria</taxon>
        <taxon>Pseudomonadati</taxon>
        <taxon>Pseudomonadota</taxon>
        <taxon>Gammaproteobacteria</taxon>
        <taxon>Alteromonadales</taxon>
        <taxon>Shewanellaceae</taxon>
        <taxon>Shewanella</taxon>
    </lineage>
</organism>
<dbReference type="RefSeq" id="WP_249250490.1">
    <property type="nucleotide sequence ID" value="NZ_JAKIKT010000009.1"/>
</dbReference>
<evidence type="ECO:0000313" key="4">
    <source>
        <dbReference type="Proteomes" id="UP001202831"/>
    </source>
</evidence>
<name>A0ABT0NBR2_9GAMM</name>
<accession>A0ABT0NBR2</accession>
<gene>
    <name evidence="3" type="ORF">L2725_19460</name>
</gene>
<reference evidence="3 4" key="1">
    <citation type="submission" date="2022-01" db="EMBL/GenBank/DDBJ databases">
        <title>Whole genome-based taxonomy of the Shewanellaceae.</title>
        <authorList>
            <person name="Martin-Rodriguez A.J."/>
        </authorList>
    </citation>
    <scope>NUCLEOTIDE SEQUENCE [LARGE SCALE GENOMIC DNA]</scope>
    <source>
        <strain evidence="3 4">DSM 21332</strain>
    </source>
</reference>
<keyword evidence="4" id="KW-1185">Reference proteome</keyword>
<evidence type="ECO:0000313" key="3">
    <source>
        <dbReference type="EMBL" id="MCL2915924.1"/>
    </source>
</evidence>
<feature type="chain" id="PRO_5045488256" evidence="2">
    <location>
        <begin position="24"/>
        <end position="224"/>
    </location>
</feature>
<protein>
    <submittedName>
        <fullName evidence="3">Uncharacterized protein</fullName>
    </submittedName>
</protein>
<feature type="coiled-coil region" evidence="1">
    <location>
        <begin position="187"/>
        <end position="221"/>
    </location>
</feature>
<dbReference type="EMBL" id="JAKIKT010000009">
    <property type="protein sequence ID" value="MCL2915924.1"/>
    <property type="molecule type" value="Genomic_DNA"/>
</dbReference>
<sequence>MSIRTFSTLPALLLSMFAVTAYAESMPKMTEEQKEMFVQMSIASMKQESEVLARVAECTGKSEAAVEKSFAREIRACFDNSSHSEQAMEACMNNLTQAAVGLSEAEMMSCMGISDEVVAIEQQLMEIEDRLDELMGIYPRSDAQEKELYSLQEKQHELELQLYQAGGENMSDAEYQLTELEAAIGDNEPTEAQLEQLDRLYQQVEQEHMAEAKRMMELMRKQQD</sequence>
<proteinExistence type="predicted"/>
<feature type="signal peptide" evidence="2">
    <location>
        <begin position="1"/>
        <end position="23"/>
    </location>
</feature>
<keyword evidence="2" id="KW-0732">Signal</keyword>
<dbReference type="Proteomes" id="UP001202831">
    <property type="component" value="Unassembled WGS sequence"/>
</dbReference>
<evidence type="ECO:0000256" key="2">
    <source>
        <dbReference type="SAM" id="SignalP"/>
    </source>
</evidence>
<comment type="caution">
    <text evidence="3">The sequence shown here is derived from an EMBL/GenBank/DDBJ whole genome shotgun (WGS) entry which is preliminary data.</text>
</comment>
<keyword evidence="1" id="KW-0175">Coiled coil</keyword>